<sequence>MSKIAELVGSGDVDPSKPVLEQPGGPPQKIIRELLSRDDEVRVALLP</sequence>
<dbReference type="STRING" id="6290.A0A0N4WJL6"/>
<proteinExistence type="predicted"/>
<evidence type="ECO:0000313" key="3">
    <source>
        <dbReference type="Proteomes" id="UP000268014"/>
    </source>
</evidence>
<dbReference type="Proteomes" id="UP000268014">
    <property type="component" value="Unassembled WGS sequence"/>
</dbReference>
<reference evidence="4" key="1">
    <citation type="submission" date="2017-02" db="UniProtKB">
        <authorList>
            <consortium name="WormBaseParasite"/>
        </authorList>
    </citation>
    <scope>IDENTIFICATION</scope>
</reference>
<dbReference type="WBParaSite" id="HPLM_0001121201-mRNA-1">
    <property type="protein sequence ID" value="HPLM_0001121201-mRNA-1"/>
    <property type="gene ID" value="HPLM_0001121201"/>
</dbReference>
<keyword evidence="3" id="KW-1185">Reference proteome</keyword>
<evidence type="ECO:0000313" key="2">
    <source>
        <dbReference type="EMBL" id="VDO42219.1"/>
    </source>
</evidence>
<protein>
    <submittedName>
        <fullName evidence="4">Reverse transcriptase domain-containing protein</fullName>
    </submittedName>
</protein>
<reference evidence="2 3" key="2">
    <citation type="submission" date="2018-11" db="EMBL/GenBank/DDBJ databases">
        <authorList>
            <consortium name="Pathogen Informatics"/>
        </authorList>
    </citation>
    <scope>NUCLEOTIDE SEQUENCE [LARGE SCALE GENOMIC DNA]</scope>
    <source>
        <strain evidence="2 3">MHpl1</strain>
    </source>
</reference>
<dbReference type="OrthoDB" id="6417226at2759"/>
<accession>A0A0N4WJL6</accession>
<gene>
    <name evidence="2" type="ORF">HPLM_LOCUS11204</name>
</gene>
<evidence type="ECO:0000256" key="1">
    <source>
        <dbReference type="SAM" id="MobiDB-lite"/>
    </source>
</evidence>
<organism evidence="4">
    <name type="scientific">Haemonchus placei</name>
    <name type="common">Barber's pole worm</name>
    <dbReference type="NCBI Taxonomy" id="6290"/>
    <lineage>
        <taxon>Eukaryota</taxon>
        <taxon>Metazoa</taxon>
        <taxon>Ecdysozoa</taxon>
        <taxon>Nematoda</taxon>
        <taxon>Chromadorea</taxon>
        <taxon>Rhabditida</taxon>
        <taxon>Rhabditina</taxon>
        <taxon>Rhabditomorpha</taxon>
        <taxon>Strongyloidea</taxon>
        <taxon>Trichostrongylidae</taxon>
        <taxon>Haemonchus</taxon>
    </lineage>
</organism>
<dbReference type="AlphaFoldDB" id="A0A0N4WJL6"/>
<dbReference type="EMBL" id="UZAF01017494">
    <property type="protein sequence ID" value="VDO42219.1"/>
    <property type="molecule type" value="Genomic_DNA"/>
</dbReference>
<name>A0A0N4WJL6_HAEPC</name>
<evidence type="ECO:0000313" key="4">
    <source>
        <dbReference type="WBParaSite" id="HPLM_0001121201-mRNA-1"/>
    </source>
</evidence>
<feature type="region of interest" description="Disordered" evidence="1">
    <location>
        <begin position="1"/>
        <end position="28"/>
    </location>
</feature>